<name>A0AA39KAH6_ARMTA</name>
<gene>
    <name evidence="2" type="ORF">EV420DRAFT_1689878</name>
</gene>
<organism evidence="2 3">
    <name type="scientific">Armillaria tabescens</name>
    <name type="common">Ringless honey mushroom</name>
    <name type="synonym">Agaricus tabescens</name>
    <dbReference type="NCBI Taxonomy" id="1929756"/>
    <lineage>
        <taxon>Eukaryota</taxon>
        <taxon>Fungi</taxon>
        <taxon>Dikarya</taxon>
        <taxon>Basidiomycota</taxon>
        <taxon>Agaricomycotina</taxon>
        <taxon>Agaricomycetes</taxon>
        <taxon>Agaricomycetidae</taxon>
        <taxon>Agaricales</taxon>
        <taxon>Marasmiineae</taxon>
        <taxon>Physalacriaceae</taxon>
        <taxon>Desarmillaria</taxon>
    </lineage>
</organism>
<dbReference type="EMBL" id="JAUEPS010000022">
    <property type="protein sequence ID" value="KAK0457268.1"/>
    <property type="molecule type" value="Genomic_DNA"/>
</dbReference>
<keyword evidence="1" id="KW-0812">Transmembrane</keyword>
<keyword evidence="3" id="KW-1185">Reference proteome</keyword>
<proteinExistence type="predicted"/>
<evidence type="ECO:0000313" key="2">
    <source>
        <dbReference type="EMBL" id="KAK0457268.1"/>
    </source>
</evidence>
<feature type="transmembrane region" description="Helical" evidence="1">
    <location>
        <begin position="219"/>
        <end position="237"/>
    </location>
</feature>
<dbReference type="GeneID" id="85362877"/>
<keyword evidence="1" id="KW-0472">Membrane</keyword>
<feature type="transmembrane region" description="Helical" evidence="1">
    <location>
        <begin position="92"/>
        <end position="110"/>
    </location>
</feature>
<dbReference type="Proteomes" id="UP001175211">
    <property type="component" value="Unassembled WGS sequence"/>
</dbReference>
<protein>
    <submittedName>
        <fullName evidence="2">Uncharacterized protein</fullName>
    </submittedName>
</protein>
<evidence type="ECO:0000256" key="1">
    <source>
        <dbReference type="SAM" id="Phobius"/>
    </source>
</evidence>
<keyword evidence="1" id="KW-1133">Transmembrane helix</keyword>
<dbReference type="RefSeq" id="XP_060329583.1">
    <property type="nucleotide sequence ID" value="XM_060479329.1"/>
</dbReference>
<evidence type="ECO:0000313" key="3">
    <source>
        <dbReference type="Proteomes" id="UP001175211"/>
    </source>
</evidence>
<feature type="transmembrane region" description="Helical" evidence="1">
    <location>
        <begin position="186"/>
        <end position="207"/>
    </location>
</feature>
<feature type="transmembrane region" description="Helical" evidence="1">
    <location>
        <begin position="20"/>
        <end position="44"/>
    </location>
</feature>
<accession>A0AA39KAH6</accession>
<dbReference type="AlphaFoldDB" id="A0AA39KAH6"/>
<reference evidence="2" key="1">
    <citation type="submission" date="2023-06" db="EMBL/GenBank/DDBJ databases">
        <authorList>
            <consortium name="Lawrence Berkeley National Laboratory"/>
            <person name="Ahrendt S."/>
            <person name="Sahu N."/>
            <person name="Indic B."/>
            <person name="Wong-Bajracharya J."/>
            <person name="Merenyi Z."/>
            <person name="Ke H.-M."/>
            <person name="Monk M."/>
            <person name="Kocsube S."/>
            <person name="Drula E."/>
            <person name="Lipzen A."/>
            <person name="Balint B."/>
            <person name="Henrissat B."/>
            <person name="Andreopoulos B."/>
            <person name="Martin F.M."/>
            <person name="Harder C.B."/>
            <person name="Rigling D."/>
            <person name="Ford K.L."/>
            <person name="Foster G.D."/>
            <person name="Pangilinan J."/>
            <person name="Papanicolaou A."/>
            <person name="Barry K."/>
            <person name="LaButti K."/>
            <person name="Viragh M."/>
            <person name="Koriabine M."/>
            <person name="Yan M."/>
            <person name="Riley R."/>
            <person name="Champramary S."/>
            <person name="Plett K.L."/>
            <person name="Tsai I.J."/>
            <person name="Slot J."/>
            <person name="Sipos G."/>
            <person name="Plett J."/>
            <person name="Nagy L.G."/>
            <person name="Grigoriev I.V."/>
        </authorList>
    </citation>
    <scope>NUCLEOTIDE SEQUENCE</scope>
    <source>
        <strain evidence="2">CCBAS 213</strain>
    </source>
</reference>
<sequence length="238" mass="26806">MYSDVPVPIAATLSLDMTMGAIFVGVMISAMLYGISVHQLAIYYRLLENGVSNFPRFSYDFYLNKRTRHDAGLPNPNTDDTLKTRGSSDIQILDTIQLGLAILALYFYLVTYRGNYQVLLQLNWSIRSQYPFSMASDVGVQALYAVRIWKFCLCRGFVGLHNSSRVNLYGGPYNLLNLPSIRVPLYIPWVATATTDLVIAGITCFYLHKGKEITRRSSTIKIITALMPFVVMSGLMTW</sequence>
<comment type="caution">
    <text evidence="2">The sequence shown here is derived from an EMBL/GenBank/DDBJ whole genome shotgun (WGS) entry which is preliminary data.</text>
</comment>